<comment type="caution">
    <text evidence="2">The sequence shown here is derived from an EMBL/GenBank/DDBJ whole genome shotgun (WGS) entry which is preliminary data.</text>
</comment>
<accession>A0A162IRC0</accession>
<keyword evidence="3" id="KW-1185">Reference proteome</keyword>
<evidence type="ECO:0000313" key="3">
    <source>
        <dbReference type="Proteomes" id="UP000078544"/>
    </source>
</evidence>
<dbReference type="AlphaFoldDB" id="A0A162IRC0"/>
<feature type="compositionally biased region" description="Basic and acidic residues" evidence="1">
    <location>
        <begin position="185"/>
        <end position="194"/>
    </location>
</feature>
<sequence length="312" mass="34342">MAPSSSKANYKTYESQARMVRAIVAAHPEVKWNYKEIATCYGSDMTEHALNHRFRKIRAQALLIKEGRMAGFDMKHLVVEENELPSTKESVHKDNIAKYFGQSTADGIQFQFRAIKKDAEKLRSVESSGGDVASCLAFSGNTNSPSSRTSHARTPSSRKRAKQSHDTGDEDADDDDGTNGEEPDWSAKDEETPSKKRGVKKTAIVPGQKNGTPSRRAATKANATFAQFRQDAAADYDEDEDGVNEKSVQQQQPAPIIHRSIFGGIERKPVVTNDMAINPGVLDSPLTSLSTDPYMSTTMNMTMYGGDWDGEI</sequence>
<feature type="compositionally biased region" description="Polar residues" evidence="1">
    <location>
        <begin position="139"/>
        <end position="155"/>
    </location>
</feature>
<name>A0A162IRC0_9HYPO</name>
<evidence type="ECO:0000313" key="2">
    <source>
        <dbReference type="EMBL" id="KZZ97462.1"/>
    </source>
</evidence>
<gene>
    <name evidence="2" type="ORF">AAL_03426</name>
</gene>
<reference evidence="2 3" key="1">
    <citation type="journal article" date="2016" name="Genome Biol. Evol.">
        <title>Divergent and convergent evolution of fungal pathogenicity.</title>
        <authorList>
            <person name="Shang Y."/>
            <person name="Xiao G."/>
            <person name="Zheng P."/>
            <person name="Cen K."/>
            <person name="Zhan S."/>
            <person name="Wang C."/>
        </authorList>
    </citation>
    <scope>NUCLEOTIDE SEQUENCE [LARGE SCALE GENOMIC DNA]</scope>
    <source>
        <strain evidence="2 3">RCEF 2490</strain>
    </source>
</reference>
<dbReference type="STRING" id="1081109.A0A162IRC0"/>
<dbReference type="EMBL" id="AZGY01000006">
    <property type="protein sequence ID" value="KZZ97462.1"/>
    <property type="molecule type" value="Genomic_DNA"/>
</dbReference>
<proteinExistence type="predicted"/>
<dbReference type="OrthoDB" id="4828117at2759"/>
<feature type="region of interest" description="Disordered" evidence="1">
    <location>
        <begin position="136"/>
        <end position="219"/>
    </location>
</feature>
<dbReference type="Proteomes" id="UP000078544">
    <property type="component" value="Unassembled WGS sequence"/>
</dbReference>
<evidence type="ECO:0000256" key="1">
    <source>
        <dbReference type="SAM" id="MobiDB-lite"/>
    </source>
</evidence>
<feature type="compositionally biased region" description="Acidic residues" evidence="1">
    <location>
        <begin position="168"/>
        <end position="184"/>
    </location>
</feature>
<protein>
    <submittedName>
        <fullName evidence="2">Uncharacterized protein</fullName>
    </submittedName>
</protein>
<organism evidence="2 3">
    <name type="scientific">Moelleriella libera RCEF 2490</name>
    <dbReference type="NCBI Taxonomy" id="1081109"/>
    <lineage>
        <taxon>Eukaryota</taxon>
        <taxon>Fungi</taxon>
        <taxon>Dikarya</taxon>
        <taxon>Ascomycota</taxon>
        <taxon>Pezizomycotina</taxon>
        <taxon>Sordariomycetes</taxon>
        <taxon>Hypocreomycetidae</taxon>
        <taxon>Hypocreales</taxon>
        <taxon>Clavicipitaceae</taxon>
        <taxon>Moelleriella</taxon>
    </lineage>
</organism>